<evidence type="ECO:0000313" key="2">
    <source>
        <dbReference type="EMBL" id="KAK3607636.1"/>
    </source>
</evidence>
<evidence type="ECO:0000256" key="1">
    <source>
        <dbReference type="SAM" id="SignalP"/>
    </source>
</evidence>
<feature type="signal peptide" evidence="1">
    <location>
        <begin position="1"/>
        <end position="18"/>
    </location>
</feature>
<evidence type="ECO:0000313" key="3">
    <source>
        <dbReference type="Proteomes" id="UP001195483"/>
    </source>
</evidence>
<evidence type="ECO:0008006" key="4">
    <source>
        <dbReference type="Google" id="ProtNLM"/>
    </source>
</evidence>
<keyword evidence="3" id="KW-1185">Reference proteome</keyword>
<dbReference type="AlphaFoldDB" id="A0AAE0WAP4"/>
<protein>
    <recommendedName>
        <fullName evidence="4">Secreted protein</fullName>
    </recommendedName>
</protein>
<dbReference type="Proteomes" id="UP001195483">
    <property type="component" value="Unassembled WGS sequence"/>
</dbReference>
<feature type="chain" id="PRO_5042141994" description="Secreted protein" evidence="1">
    <location>
        <begin position="19"/>
        <end position="134"/>
    </location>
</feature>
<keyword evidence="1" id="KW-0732">Signal</keyword>
<proteinExistence type="predicted"/>
<dbReference type="EMBL" id="JAEAOA010000672">
    <property type="protein sequence ID" value="KAK3607636.1"/>
    <property type="molecule type" value="Genomic_DNA"/>
</dbReference>
<name>A0AAE0WAP4_9BIVA</name>
<accession>A0AAE0WAP4</accession>
<reference evidence="2" key="3">
    <citation type="submission" date="2023-05" db="EMBL/GenBank/DDBJ databases">
        <authorList>
            <person name="Smith C.H."/>
        </authorList>
    </citation>
    <scope>NUCLEOTIDE SEQUENCE</scope>
    <source>
        <strain evidence="2">CHS0354</strain>
        <tissue evidence="2">Mantle</tissue>
    </source>
</reference>
<reference evidence="2" key="1">
    <citation type="journal article" date="2021" name="Genome Biol. Evol.">
        <title>A High-Quality Reference Genome for a Parasitic Bivalve with Doubly Uniparental Inheritance (Bivalvia: Unionida).</title>
        <authorList>
            <person name="Smith C.H."/>
        </authorList>
    </citation>
    <scope>NUCLEOTIDE SEQUENCE</scope>
    <source>
        <strain evidence="2">CHS0354</strain>
    </source>
</reference>
<sequence length="134" mass="14855">MKILAMLLVTLCTRRLASQHFLIPEMNNIVVLPETDGTLYEFYPEVPPLPDWLWLYPYQRYPTTKHRSKRQTDWGAEAKLTIPLGGGSSKPSWSFSGIVTHSEPNFNAQINAGLQGTFGKAPDLSVGGHINGTG</sequence>
<organism evidence="2 3">
    <name type="scientific">Potamilus streckersoni</name>
    <dbReference type="NCBI Taxonomy" id="2493646"/>
    <lineage>
        <taxon>Eukaryota</taxon>
        <taxon>Metazoa</taxon>
        <taxon>Spiralia</taxon>
        <taxon>Lophotrochozoa</taxon>
        <taxon>Mollusca</taxon>
        <taxon>Bivalvia</taxon>
        <taxon>Autobranchia</taxon>
        <taxon>Heteroconchia</taxon>
        <taxon>Palaeoheterodonta</taxon>
        <taxon>Unionida</taxon>
        <taxon>Unionoidea</taxon>
        <taxon>Unionidae</taxon>
        <taxon>Ambleminae</taxon>
        <taxon>Lampsilini</taxon>
        <taxon>Potamilus</taxon>
    </lineage>
</organism>
<reference evidence="2" key="2">
    <citation type="journal article" date="2021" name="Genome Biol. Evol.">
        <title>Developing a high-quality reference genome for a parasitic bivalve with doubly uniparental inheritance (Bivalvia: Unionida).</title>
        <authorList>
            <person name="Smith C.H."/>
        </authorList>
    </citation>
    <scope>NUCLEOTIDE SEQUENCE</scope>
    <source>
        <strain evidence="2">CHS0354</strain>
        <tissue evidence="2">Mantle</tissue>
    </source>
</reference>
<comment type="caution">
    <text evidence="2">The sequence shown here is derived from an EMBL/GenBank/DDBJ whole genome shotgun (WGS) entry which is preliminary data.</text>
</comment>
<gene>
    <name evidence="2" type="ORF">CHS0354_010687</name>
</gene>